<dbReference type="InterPro" id="IPR026960">
    <property type="entry name" value="RVT-Znf"/>
</dbReference>
<dbReference type="Proteomes" id="UP000489600">
    <property type="component" value="Unassembled WGS sequence"/>
</dbReference>
<evidence type="ECO:0000313" key="4">
    <source>
        <dbReference type="Proteomes" id="UP000489600"/>
    </source>
</evidence>
<proteinExistence type="predicted"/>
<protein>
    <recommendedName>
        <fullName evidence="2">Reverse transcriptase zinc-binding domain-containing protein</fullName>
    </recommendedName>
</protein>
<comment type="caution">
    <text evidence="3">The sequence shown here is derived from an EMBL/GenBank/DDBJ whole genome shotgun (WGS) entry which is preliminary data.</text>
</comment>
<name>A0A565BWJ9_9BRAS</name>
<evidence type="ECO:0000256" key="1">
    <source>
        <dbReference type="SAM" id="MobiDB-lite"/>
    </source>
</evidence>
<sequence>MCDNKTPVQKSNSSCGRLPTSLPVGERLLSRHIPVDPKCKRFGEVETIPHLFFQCAFSQQVWRTTPFVGGLENVDWTEYEQAWTILKNKICLPPGNITTGPLAPWILWSLWICRNKLVLSARESHRRKPSQQQSHRQGNGSRHNNNQRIQNEETLESITNQHMMYWCVNPMLRRAQKTKQLGLDGWSNYMEPAT</sequence>
<feature type="domain" description="Reverse transcriptase zinc-binding" evidence="2">
    <location>
        <begin position="20"/>
        <end position="62"/>
    </location>
</feature>
<feature type="compositionally biased region" description="Polar residues" evidence="1">
    <location>
        <begin position="130"/>
        <end position="149"/>
    </location>
</feature>
<evidence type="ECO:0000259" key="2">
    <source>
        <dbReference type="Pfam" id="PF13966"/>
    </source>
</evidence>
<gene>
    <name evidence="3" type="ORF">ANE_LOCUS16195</name>
</gene>
<dbReference type="AlphaFoldDB" id="A0A565BWJ9"/>
<evidence type="ECO:0000313" key="3">
    <source>
        <dbReference type="EMBL" id="VVB05751.1"/>
    </source>
</evidence>
<organism evidence="3 4">
    <name type="scientific">Arabis nemorensis</name>
    <dbReference type="NCBI Taxonomy" id="586526"/>
    <lineage>
        <taxon>Eukaryota</taxon>
        <taxon>Viridiplantae</taxon>
        <taxon>Streptophyta</taxon>
        <taxon>Embryophyta</taxon>
        <taxon>Tracheophyta</taxon>
        <taxon>Spermatophyta</taxon>
        <taxon>Magnoliopsida</taxon>
        <taxon>eudicotyledons</taxon>
        <taxon>Gunneridae</taxon>
        <taxon>Pentapetalae</taxon>
        <taxon>rosids</taxon>
        <taxon>malvids</taxon>
        <taxon>Brassicales</taxon>
        <taxon>Brassicaceae</taxon>
        <taxon>Arabideae</taxon>
        <taxon>Arabis</taxon>
    </lineage>
</organism>
<feature type="region of interest" description="Disordered" evidence="1">
    <location>
        <begin position="124"/>
        <end position="150"/>
    </location>
</feature>
<dbReference type="EMBL" id="CABITT030000005">
    <property type="protein sequence ID" value="VVB05751.1"/>
    <property type="molecule type" value="Genomic_DNA"/>
</dbReference>
<keyword evidence="4" id="KW-1185">Reference proteome</keyword>
<dbReference type="Pfam" id="PF13966">
    <property type="entry name" value="zf-RVT"/>
    <property type="match status" value="1"/>
</dbReference>
<reference evidence="3" key="1">
    <citation type="submission" date="2019-07" db="EMBL/GenBank/DDBJ databases">
        <authorList>
            <person name="Dittberner H."/>
        </authorList>
    </citation>
    <scope>NUCLEOTIDE SEQUENCE [LARGE SCALE GENOMIC DNA]</scope>
</reference>
<dbReference type="OrthoDB" id="1113349at2759"/>
<accession>A0A565BWJ9</accession>